<dbReference type="Gene3D" id="3.30.1310.10">
    <property type="entry name" value="Nucleoid-associated protein YbaB-like domain"/>
    <property type="match status" value="1"/>
</dbReference>
<reference evidence="1 2" key="1">
    <citation type="submission" date="2017-09" db="EMBL/GenBank/DDBJ databases">
        <title>Depth-based differentiation of microbial function through sediment-hosted aquifers and enrichment of novel symbionts in the deep terrestrial subsurface.</title>
        <authorList>
            <person name="Probst A.J."/>
            <person name="Ladd B."/>
            <person name="Jarett J.K."/>
            <person name="Geller-Mcgrath D.E."/>
            <person name="Sieber C.M."/>
            <person name="Emerson J.B."/>
            <person name="Anantharaman K."/>
            <person name="Thomas B.C."/>
            <person name="Malmstrom R."/>
            <person name="Stieglmeier M."/>
            <person name="Klingl A."/>
            <person name="Woyke T."/>
            <person name="Ryan C.M."/>
            <person name="Banfield J.F."/>
        </authorList>
    </citation>
    <scope>NUCLEOTIDE SEQUENCE [LARGE SCALE GENOMIC DNA]</scope>
    <source>
        <strain evidence="1">CG23_combo_of_CG06-09_8_20_14_all_49_15</strain>
    </source>
</reference>
<evidence type="ECO:0000313" key="1">
    <source>
        <dbReference type="EMBL" id="PIP34218.1"/>
    </source>
</evidence>
<evidence type="ECO:0008006" key="3">
    <source>
        <dbReference type="Google" id="ProtNLM"/>
    </source>
</evidence>
<evidence type="ECO:0000313" key="2">
    <source>
        <dbReference type="Proteomes" id="UP000230729"/>
    </source>
</evidence>
<dbReference type="SUPFAM" id="SSF82607">
    <property type="entry name" value="YbaB-like"/>
    <property type="match status" value="1"/>
</dbReference>
<dbReference type="GO" id="GO:0003677">
    <property type="term" value="F:DNA binding"/>
    <property type="evidence" value="ECO:0007669"/>
    <property type="project" value="InterPro"/>
</dbReference>
<dbReference type="Pfam" id="PF02575">
    <property type="entry name" value="YbaB_DNA_bd"/>
    <property type="match status" value="1"/>
</dbReference>
<gene>
    <name evidence="1" type="ORF">COX22_00150</name>
</gene>
<sequence length="90" mass="10123">MFSKLKHFKELRDQAKNIRQVLGKESVKTENKGVTLTMDGNMEVSEVVIDPKLNPEQIAQAVKNCVNEAIKKTQRIMAEKIQSLGGLKNL</sequence>
<dbReference type="Proteomes" id="UP000230729">
    <property type="component" value="Unassembled WGS sequence"/>
</dbReference>
<dbReference type="AlphaFoldDB" id="A0A2G9ZPE1"/>
<dbReference type="EMBL" id="PCSD01000002">
    <property type="protein sequence ID" value="PIP34218.1"/>
    <property type="molecule type" value="Genomic_DNA"/>
</dbReference>
<dbReference type="InterPro" id="IPR004401">
    <property type="entry name" value="YbaB/EbfC"/>
</dbReference>
<dbReference type="InterPro" id="IPR036894">
    <property type="entry name" value="YbaB-like_sf"/>
</dbReference>
<protein>
    <recommendedName>
        <fullName evidence="3">Nucleoid-associated protein, YbaB/EbfC family</fullName>
    </recommendedName>
</protein>
<accession>A0A2G9ZPE1</accession>
<proteinExistence type="predicted"/>
<comment type="caution">
    <text evidence="1">The sequence shown here is derived from an EMBL/GenBank/DDBJ whole genome shotgun (WGS) entry which is preliminary data.</text>
</comment>
<name>A0A2G9ZPE1_9BACT</name>
<organism evidence="1 2">
    <name type="scientific">Candidatus Falkowbacteria bacterium CG23_combo_of_CG06-09_8_20_14_all_49_15</name>
    <dbReference type="NCBI Taxonomy" id="1974572"/>
    <lineage>
        <taxon>Bacteria</taxon>
        <taxon>Candidatus Falkowiibacteriota</taxon>
    </lineage>
</organism>